<name>A0A1W7R948_9SCOR</name>
<evidence type="ECO:0000256" key="1">
    <source>
        <dbReference type="SAM" id="SignalP"/>
    </source>
</evidence>
<dbReference type="EMBL" id="GFAH01000716">
    <property type="protein sequence ID" value="JAV47673.1"/>
    <property type="molecule type" value="Transcribed_RNA"/>
</dbReference>
<sequence>MRLNAILVVFLICIIAADLVVARCYPGSYRYQTTKYPSRKIVTMHRMVRIIPKAIRVVKIIKRVKNIRRKLHTLKR</sequence>
<protein>
    <submittedName>
        <fullName evidence="2">Venom protein</fullName>
    </submittedName>
</protein>
<reference evidence="2" key="1">
    <citation type="submission" date="2016-11" db="EMBL/GenBank/DDBJ databases">
        <title>Venom-gland transcriptomics and venom proteomics of the black-back scorpion (Hadrurus spadix) reveal detectability challenges and an unexplored realm of animal toxin diversity.</title>
        <authorList>
            <person name="Rokyta D.R."/>
            <person name="Ward M.J."/>
        </authorList>
    </citation>
    <scope>NUCLEOTIDE SEQUENCE</scope>
    <source>
        <tissue evidence="2">Venom gland</tissue>
    </source>
</reference>
<keyword evidence="1" id="KW-0732">Signal</keyword>
<feature type="chain" id="PRO_5010862483" evidence="1">
    <location>
        <begin position="23"/>
        <end position="76"/>
    </location>
</feature>
<organism evidence="2">
    <name type="scientific">Hadrurus spadix</name>
    <dbReference type="NCBI Taxonomy" id="141984"/>
    <lineage>
        <taxon>Eukaryota</taxon>
        <taxon>Metazoa</taxon>
        <taxon>Ecdysozoa</taxon>
        <taxon>Arthropoda</taxon>
        <taxon>Chelicerata</taxon>
        <taxon>Arachnida</taxon>
        <taxon>Scorpiones</taxon>
        <taxon>Iurida</taxon>
        <taxon>Iuroidea</taxon>
        <taxon>Hadrurus</taxon>
    </lineage>
</organism>
<dbReference type="AlphaFoldDB" id="A0A1W7R948"/>
<proteinExistence type="predicted"/>
<accession>A0A1W7R948</accession>
<feature type="signal peptide" evidence="1">
    <location>
        <begin position="1"/>
        <end position="22"/>
    </location>
</feature>
<evidence type="ECO:0000313" key="2">
    <source>
        <dbReference type="EMBL" id="JAV47673.1"/>
    </source>
</evidence>